<protein>
    <submittedName>
        <fullName evidence="1">Uncharacterized protein</fullName>
    </submittedName>
</protein>
<dbReference type="AlphaFoldDB" id="A0A0D7BDY6"/>
<evidence type="ECO:0000313" key="1">
    <source>
        <dbReference type="EMBL" id="KIY68742.1"/>
    </source>
</evidence>
<dbReference type="EMBL" id="KN880497">
    <property type="protein sequence ID" value="KIY68742.1"/>
    <property type="molecule type" value="Genomic_DNA"/>
</dbReference>
<gene>
    <name evidence="1" type="ORF">CYLTODRAFT_410190</name>
</gene>
<evidence type="ECO:0000313" key="2">
    <source>
        <dbReference type="Proteomes" id="UP000054007"/>
    </source>
</evidence>
<dbReference type="Proteomes" id="UP000054007">
    <property type="component" value="Unassembled WGS sequence"/>
</dbReference>
<name>A0A0D7BDY6_9AGAR</name>
<keyword evidence="2" id="KW-1185">Reference proteome</keyword>
<reference evidence="1 2" key="1">
    <citation type="journal article" date="2015" name="Fungal Genet. Biol.">
        <title>Evolution of novel wood decay mechanisms in Agaricales revealed by the genome sequences of Fistulina hepatica and Cylindrobasidium torrendii.</title>
        <authorList>
            <person name="Floudas D."/>
            <person name="Held B.W."/>
            <person name="Riley R."/>
            <person name="Nagy L.G."/>
            <person name="Koehler G."/>
            <person name="Ransdell A.S."/>
            <person name="Younus H."/>
            <person name="Chow J."/>
            <person name="Chiniquy J."/>
            <person name="Lipzen A."/>
            <person name="Tritt A."/>
            <person name="Sun H."/>
            <person name="Haridas S."/>
            <person name="LaButti K."/>
            <person name="Ohm R.A."/>
            <person name="Kues U."/>
            <person name="Blanchette R.A."/>
            <person name="Grigoriev I.V."/>
            <person name="Minto R.E."/>
            <person name="Hibbett D.S."/>
        </authorList>
    </citation>
    <scope>NUCLEOTIDE SEQUENCE [LARGE SCALE GENOMIC DNA]</scope>
    <source>
        <strain evidence="1 2">FP15055 ss-10</strain>
    </source>
</reference>
<proteinExistence type="predicted"/>
<accession>A0A0D7BDY6</accession>
<sequence>MDMQNGISSSEFAENLHQANVLATLDLSLGDMCHHPFGKEHVICTCRVSETPLLNYSSGTDLNMFYSYAANQPPMNINPIRAAHENESNYYAPGFLPNIMSEEERYDELSKTASRDDQGISASVNGLDHVYNGTNFGEFLFRYGVRRNEALPLTATYPNPLQHSVKFFQCSECLNVYTDARTQREQASRSSLSLCAGLRERIPSRSVSIETQAYEMCPSPTTYIAE</sequence>
<organism evidence="1 2">
    <name type="scientific">Cylindrobasidium torrendii FP15055 ss-10</name>
    <dbReference type="NCBI Taxonomy" id="1314674"/>
    <lineage>
        <taxon>Eukaryota</taxon>
        <taxon>Fungi</taxon>
        <taxon>Dikarya</taxon>
        <taxon>Basidiomycota</taxon>
        <taxon>Agaricomycotina</taxon>
        <taxon>Agaricomycetes</taxon>
        <taxon>Agaricomycetidae</taxon>
        <taxon>Agaricales</taxon>
        <taxon>Marasmiineae</taxon>
        <taxon>Physalacriaceae</taxon>
        <taxon>Cylindrobasidium</taxon>
    </lineage>
</organism>